<evidence type="ECO:0000256" key="1">
    <source>
        <dbReference type="SAM" id="MobiDB-lite"/>
    </source>
</evidence>
<evidence type="ECO:0000313" key="3">
    <source>
        <dbReference type="Proteomes" id="UP000186817"/>
    </source>
</evidence>
<dbReference type="EMBL" id="LSRX01000007">
    <property type="protein sequence ID" value="OLQ15114.1"/>
    <property type="molecule type" value="Genomic_DNA"/>
</dbReference>
<gene>
    <name evidence="2" type="ORF">AK812_SmicGene691</name>
</gene>
<evidence type="ECO:0000313" key="2">
    <source>
        <dbReference type="EMBL" id="OLQ15114.1"/>
    </source>
</evidence>
<reference evidence="2 3" key="1">
    <citation type="submission" date="2016-02" db="EMBL/GenBank/DDBJ databases">
        <title>Genome analysis of coral dinoflagellate symbionts highlights evolutionary adaptations to a symbiotic lifestyle.</title>
        <authorList>
            <person name="Aranda M."/>
            <person name="Li Y."/>
            <person name="Liew Y.J."/>
            <person name="Baumgarten S."/>
            <person name="Simakov O."/>
            <person name="Wilson M."/>
            <person name="Piel J."/>
            <person name="Ashoor H."/>
            <person name="Bougouffa S."/>
            <person name="Bajic V.B."/>
            <person name="Ryu T."/>
            <person name="Ravasi T."/>
            <person name="Bayer T."/>
            <person name="Micklem G."/>
            <person name="Kim H."/>
            <person name="Bhak J."/>
            <person name="Lajeunesse T.C."/>
            <person name="Voolstra C.R."/>
        </authorList>
    </citation>
    <scope>NUCLEOTIDE SEQUENCE [LARGE SCALE GENOMIC DNA]</scope>
    <source>
        <strain evidence="2 3">CCMP2467</strain>
    </source>
</reference>
<accession>A0A1Q9F5Y6</accession>
<comment type="caution">
    <text evidence="2">The sequence shown here is derived from an EMBL/GenBank/DDBJ whole genome shotgun (WGS) entry which is preliminary data.</text>
</comment>
<name>A0A1Q9F5Y6_SYMMI</name>
<dbReference type="OrthoDB" id="443731at2759"/>
<proteinExistence type="predicted"/>
<dbReference type="AlphaFoldDB" id="A0A1Q9F5Y6"/>
<protein>
    <submittedName>
        <fullName evidence="2">Uncharacterized protein</fullName>
    </submittedName>
</protein>
<feature type="region of interest" description="Disordered" evidence="1">
    <location>
        <begin position="336"/>
        <end position="361"/>
    </location>
</feature>
<keyword evidence="3" id="KW-1185">Reference proteome</keyword>
<dbReference type="Proteomes" id="UP000186817">
    <property type="component" value="Unassembled WGS sequence"/>
</dbReference>
<sequence length="361" mass="38997">MASGHGDRLLRCDPGVAVVRRGAPTTAVARSGWGCRRRGAGPQVRDLVRHLARQRSLRVAQTLRAVGPAQQSVATTAVEASRAHAAQQVTFQQPLNLSGADGLYIDCGLVSDEALALLIHALLPTFVQDVARRAWKMTLRTDEGRGEVVYQARCPEGTVEDPNFIAFAGSVLGLPACARLDDFRNGTFQLDIAEEIGVFSRSSALVGMEGAPETLADQEVKRNRPLVQKLLFPLLGLFFSVALCSVVVARTTLQCGLVLAKWDSRNSLLLDVADFNGTNAYPGDTLNKLFEVAELRQRSGRPGMGRRLLSLGPLQFEGDEDIQMAVFEFEEATGKRAWDTPLGQPSRSEQPAGLPAKPSPA</sequence>
<organism evidence="2 3">
    <name type="scientific">Symbiodinium microadriaticum</name>
    <name type="common">Dinoflagellate</name>
    <name type="synonym">Zooxanthella microadriatica</name>
    <dbReference type="NCBI Taxonomy" id="2951"/>
    <lineage>
        <taxon>Eukaryota</taxon>
        <taxon>Sar</taxon>
        <taxon>Alveolata</taxon>
        <taxon>Dinophyceae</taxon>
        <taxon>Suessiales</taxon>
        <taxon>Symbiodiniaceae</taxon>
        <taxon>Symbiodinium</taxon>
    </lineage>
</organism>